<dbReference type="InterPro" id="IPR019734">
    <property type="entry name" value="TPR_rpt"/>
</dbReference>
<dbReference type="InterPro" id="IPR011990">
    <property type="entry name" value="TPR-like_helical_dom_sf"/>
</dbReference>
<proteinExistence type="predicted"/>
<dbReference type="SUPFAM" id="SSF48452">
    <property type="entry name" value="TPR-like"/>
    <property type="match status" value="4"/>
</dbReference>
<dbReference type="RefSeq" id="WP_168449881.1">
    <property type="nucleotide sequence ID" value="NZ_JAAWWK010000002.1"/>
</dbReference>
<name>A0ABX1GEL8_9GAMM</name>
<dbReference type="Pfam" id="PF13174">
    <property type="entry name" value="TPR_6"/>
    <property type="match status" value="3"/>
</dbReference>
<reference evidence="1 2" key="1">
    <citation type="submission" date="2020-04" db="EMBL/GenBank/DDBJ databases">
        <authorList>
            <person name="Yoon J."/>
        </authorList>
    </citation>
    <scope>NUCLEOTIDE SEQUENCE [LARGE SCALE GENOMIC DNA]</scope>
    <source>
        <strain evidence="1 2">KMU-166</strain>
    </source>
</reference>
<dbReference type="Pfam" id="PF13432">
    <property type="entry name" value="TPR_16"/>
    <property type="match status" value="2"/>
</dbReference>
<dbReference type="SMART" id="SM00028">
    <property type="entry name" value="TPR"/>
    <property type="match status" value="9"/>
</dbReference>
<dbReference type="EMBL" id="JAAWWK010000002">
    <property type="protein sequence ID" value="NKI17381.1"/>
    <property type="molecule type" value="Genomic_DNA"/>
</dbReference>
<protein>
    <submittedName>
        <fullName evidence="1">Tetratricopeptide repeat protein</fullName>
    </submittedName>
</protein>
<organism evidence="1 2">
    <name type="scientific">Spongiibacter thalassae</name>
    <dbReference type="NCBI Taxonomy" id="2721624"/>
    <lineage>
        <taxon>Bacteria</taxon>
        <taxon>Pseudomonadati</taxon>
        <taxon>Pseudomonadota</taxon>
        <taxon>Gammaproteobacteria</taxon>
        <taxon>Cellvibrionales</taxon>
        <taxon>Spongiibacteraceae</taxon>
        <taxon>Spongiibacter</taxon>
    </lineage>
</organism>
<gene>
    <name evidence="1" type="ORF">HCU74_08125</name>
</gene>
<dbReference type="Proteomes" id="UP000765845">
    <property type="component" value="Unassembled WGS sequence"/>
</dbReference>
<accession>A0ABX1GEL8</accession>
<dbReference type="Gene3D" id="1.25.40.10">
    <property type="entry name" value="Tetratricopeptide repeat domain"/>
    <property type="match status" value="5"/>
</dbReference>
<evidence type="ECO:0000313" key="1">
    <source>
        <dbReference type="EMBL" id="NKI17381.1"/>
    </source>
</evidence>
<comment type="caution">
    <text evidence="1">The sequence shown here is derived from an EMBL/GenBank/DDBJ whole genome shotgun (WGS) entry which is preliminary data.</text>
</comment>
<dbReference type="PROSITE" id="PS51257">
    <property type="entry name" value="PROKAR_LIPOPROTEIN"/>
    <property type="match status" value="1"/>
</dbReference>
<dbReference type="PANTHER" id="PTHR12558">
    <property type="entry name" value="CELL DIVISION CYCLE 16,23,27"/>
    <property type="match status" value="1"/>
</dbReference>
<evidence type="ECO:0000313" key="2">
    <source>
        <dbReference type="Proteomes" id="UP000765845"/>
    </source>
</evidence>
<sequence>MNRLLATVRPISRPSSRPARLLLMLAISYALVACESHPRTIGELIDSNGQNADRLRMKRTAATATVQAPEQNAQTAVAHYEQILDLHAAPETRAEALRRAADIRVQAADSEQAGTVDLPRAIALYQQLLSEFPDYSNTAHVLYQLARAQQLNGDDDASIDTLRQLADRYPRAQRSIDARFRAAESLFVHRRYEEAAQQYQHIIDLQDLTPLLDMARYKYAWTQYKLADYDAAISTFIALLDELLPPQTADTADELLAAVPNQQREMARDSLRALGLSLAADDGGRSIARYFTPVGTQDVGNSPYVTVVYSDLGELLLEKKRYSDAAGVYQTFVEQYAAHPRVPEFASRAISAFDSGGFSEPALLARQSFAERYRPSAPYWQDREVDADTLTKVRDAMQDIALAHHASAQKAEKDSAESLQGFDTAAAWYQQLLEDFPEDAEASTWMHQYADALFDAGKLELAAQHYAQAAYRFPGYSAAPRAALAAVSAWAQLCDRQPDHRPFVDARVNASVKLAEVFPDHPDKHTVLISAAENLFAMQDYSRTINIASRIDEGPVATRSLSLLADAYFAQERYADAERRYRQLLARPDTDAGLVTLATERLAVAVYRQGEKARHENKLALAATLFQRAAEVDPATALAADATYDAGAALFELEQWREASALLETMGRHYPEHRLIADADKLLATAYEREGRSGLAAATYQRIAARPEETHATRRSASLLAARLYDSTNQTQNAVAAYQNYLRQYPQPLEPAIDARRRLADIAATRRDHNTYRNWLRDIIASDANNPSTRTAHTRQAAAQASLELGLIAVKAANSIMLDAPISASLPRRKQAMEQAIELLNQAAGYGVAEITTAATFELGGLYRQFATALLSSPRPALGADALSEYQLMLEDQAFPFEEKAINAFEANLKRLQQGHWNNGIQDSAAALAEMVPAHYGKHWRTETHYETLD</sequence>
<dbReference type="PANTHER" id="PTHR12558:SF45">
    <property type="entry name" value="CHROMOSOME UNDETERMINED SCAFFOLD_12, WHOLE GENOME SHOTGUN SEQUENCE"/>
    <property type="match status" value="1"/>
</dbReference>
<keyword evidence="2" id="KW-1185">Reference proteome</keyword>